<sequence length="521" mass="57638">MDLEIECSVLESVEENAEQLRNIGQPKVESNGSYVVENNNDNELFSEMKGKGTEVLEEMKPEVSYSPWTTRKGYGLKKWRRIRRDITKGEDGSIDTGKVLSSSKRVQGYTERNQKSEGSASSTNAVVKSLNGFALVGNAMRLSFTDGTDSENSEDRSSKSSTAASAPKLKYEKQVVVGIRTSSGKNSTNSVQGGQQGKVRIENSKKSRGERVKIEKENSHSSLESDSRSSNFVFMQGTCTTSNGIRSERPIDYGDEDVDEIHGTDQQFSSGLRDGYGRDGERGYGNISSEDVIADSSWEAKEERSNNHVSSTDQDPVVESMFALQSAQEALEKELLKLKEMSQGVSVVSISELSQAFTDVEQELPEQLTSGEGAKSTSRSVQSEVVNTGNRDVETELDDAFKRKIEAEVEYLVISKTVQKLRQAAVNQITVLEKQKALSSDQTQILDKLGDTENKAAMLKKEAEKLENISEEIAIADETLKLQKRVCKYTSCFFLQLVLLVLILGFFIFQLSPNYSDVVPT</sequence>
<feature type="coiled-coil region" evidence="1">
    <location>
        <begin position="449"/>
        <end position="479"/>
    </location>
</feature>
<keyword evidence="1" id="KW-0175">Coiled coil</keyword>
<keyword evidence="3" id="KW-0812">Transmembrane</keyword>
<evidence type="ECO:0000256" key="1">
    <source>
        <dbReference type="SAM" id="Coils"/>
    </source>
</evidence>
<keyword evidence="5" id="KW-1185">Reference proteome</keyword>
<feature type="region of interest" description="Disordered" evidence="2">
    <location>
        <begin position="144"/>
        <end position="167"/>
    </location>
</feature>
<evidence type="ECO:0000313" key="4">
    <source>
        <dbReference type="EMBL" id="KAL3821181.1"/>
    </source>
</evidence>
<feature type="region of interest" description="Disordered" evidence="2">
    <location>
        <begin position="180"/>
        <end position="229"/>
    </location>
</feature>
<dbReference type="Proteomes" id="UP001634393">
    <property type="component" value="Unassembled WGS sequence"/>
</dbReference>
<evidence type="ECO:0000313" key="5">
    <source>
        <dbReference type="Proteomes" id="UP001634393"/>
    </source>
</evidence>
<proteinExistence type="predicted"/>
<name>A0ABD3S9I7_9LAMI</name>
<feature type="compositionally biased region" description="Polar residues" evidence="2">
    <location>
        <begin position="180"/>
        <end position="193"/>
    </location>
</feature>
<feature type="compositionally biased region" description="Polar residues" evidence="2">
    <location>
        <begin position="367"/>
        <end position="387"/>
    </location>
</feature>
<reference evidence="4 5" key="1">
    <citation type="submission" date="2024-12" db="EMBL/GenBank/DDBJ databases">
        <title>The unique morphological basis and parallel evolutionary history of personate flowers in Penstemon.</title>
        <authorList>
            <person name="Depatie T.H."/>
            <person name="Wessinger C.A."/>
        </authorList>
    </citation>
    <scope>NUCLEOTIDE SEQUENCE [LARGE SCALE GENOMIC DNA]</scope>
    <source>
        <strain evidence="4">WTNN_2</strain>
        <tissue evidence="4">Leaf</tissue>
    </source>
</reference>
<feature type="region of interest" description="Disordered" evidence="2">
    <location>
        <begin position="90"/>
        <end position="123"/>
    </location>
</feature>
<feature type="transmembrane region" description="Helical" evidence="3">
    <location>
        <begin position="493"/>
        <end position="511"/>
    </location>
</feature>
<keyword evidence="3" id="KW-1133">Transmembrane helix</keyword>
<comment type="caution">
    <text evidence="4">The sequence shown here is derived from an EMBL/GenBank/DDBJ whole genome shotgun (WGS) entry which is preliminary data.</text>
</comment>
<feature type="region of interest" description="Disordered" evidence="2">
    <location>
        <begin position="364"/>
        <end position="387"/>
    </location>
</feature>
<dbReference type="PANTHER" id="PTHR34562:SF8">
    <property type="entry name" value="WPP DOMAIN-INTERACTING PROTEIN 1"/>
    <property type="match status" value="1"/>
</dbReference>
<feature type="compositionally biased region" description="Basic and acidic residues" evidence="2">
    <location>
        <begin position="199"/>
        <end position="227"/>
    </location>
</feature>
<protein>
    <submittedName>
        <fullName evidence="4">Uncharacterized protein</fullName>
    </submittedName>
</protein>
<feature type="region of interest" description="Disordered" evidence="2">
    <location>
        <begin position="261"/>
        <end position="287"/>
    </location>
</feature>
<dbReference type="EMBL" id="JBJXBP010000007">
    <property type="protein sequence ID" value="KAL3821181.1"/>
    <property type="molecule type" value="Genomic_DNA"/>
</dbReference>
<evidence type="ECO:0000256" key="2">
    <source>
        <dbReference type="SAM" id="MobiDB-lite"/>
    </source>
</evidence>
<organism evidence="4 5">
    <name type="scientific">Penstemon smallii</name>
    <dbReference type="NCBI Taxonomy" id="265156"/>
    <lineage>
        <taxon>Eukaryota</taxon>
        <taxon>Viridiplantae</taxon>
        <taxon>Streptophyta</taxon>
        <taxon>Embryophyta</taxon>
        <taxon>Tracheophyta</taxon>
        <taxon>Spermatophyta</taxon>
        <taxon>Magnoliopsida</taxon>
        <taxon>eudicotyledons</taxon>
        <taxon>Gunneridae</taxon>
        <taxon>Pentapetalae</taxon>
        <taxon>asterids</taxon>
        <taxon>lamiids</taxon>
        <taxon>Lamiales</taxon>
        <taxon>Plantaginaceae</taxon>
        <taxon>Cheloneae</taxon>
        <taxon>Penstemon</taxon>
    </lineage>
</organism>
<gene>
    <name evidence="4" type="ORF">ACJIZ3_007086</name>
</gene>
<dbReference type="AlphaFoldDB" id="A0ABD3S9I7"/>
<dbReference type="PANTHER" id="PTHR34562">
    <property type="entry name" value="WPP DOMAIN-INTERACTING PROTEIN 2"/>
    <property type="match status" value="1"/>
</dbReference>
<accession>A0ABD3S9I7</accession>
<evidence type="ECO:0000256" key="3">
    <source>
        <dbReference type="SAM" id="Phobius"/>
    </source>
</evidence>
<keyword evidence="3" id="KW-0472">Membrane</keyword>
<dbReference type="InterPro" id="IPR044696">
    <property type="entry name" value="WIP1/2/3"/>
</dbReference>